<dbReference type="EMBL" id="LYUB02000001">
    <property type="protein sequence ID" value="OVF10747.1"/>
    <property type="molecule type" value="Genomic_DNA"/>
</dbReference>
<dbReference type="AlphaFoldDB" id="A0AA91Q457"/>
<reference evidence="2 3" key="1">
    <citation type="submission" date="2017-04" db="EMBL/GenBank/DDBJ databases">
        <title>Draft genome of the yeast Clavispora lusitaniae type strain CBS 6936.</title>
        <authorList>
            <person name="Durrens P."/>
            <person name="Klopp C."/>
            <person name="Biteau N."/>
            <person name="Fitton-Ouhabi V."/>
            <person name="Dementhon K."/>
            <person name="Accoceberry I."/>
            <person name="Sherman D.J."/>
            <person name="Noel T."/>
        </authorList>
    </citation>
    <scope>NUCLEOTIDE SEQUENCE [LARGE SCALE GENOMIC DNA]</scope>
    <source>
        <strain evidence="2 3">CBS 6936</strain>
    </source>
</reference>
<feature type="compositionally biased region" description="Polar residues" evidence="1">
    <location>
        <begin position="455"/>
        <end position="468"/>
    </location>
</feature>
<organism evidence="2 3">
    <name type="scientific">Clavispora lusitaniae</name>
    <name type="common">Candida lusitaniae</name>
    <dbReference type="NCBI Taxonomy" id="36911"/>
    <lineage>
        <taxon>Eukaryota</taxon>
        <taxon>Fungi</taxon>
        <taxon>Dikarya</taxon>
        <taxon>Ascomycota</taxon>
        <taxon>Saccharomycotina</taxon>
        <taxon>Pichiomycetes</taxon>
        <taxon>Metschnikowiaceae</taxon>
        <taxon>Clavispora</taxon>
    </lineage>
</organism>
<feature type="compositionally biased region" description="Low complexity" evidence="1">
    <location>
        <begin position="289"/>
        <end position="315"/>
    </location>
</feature>
<evidence type="ECO:0000313" key="3">
    <source>
        <dbReference type="Proteomes" id="UP000195602"/>
    </source>
</evidence>
<sequence>MKNKLSLKVASLDAPAPLHTPIDQMVSTPQEPPHGASYFSLYSLPQCADSDDVLTDADEPRVLRNHSLVFTPLFDSLLWGVYTQLLSQPTTKPFSGPVPPSGLASRAANDTVHALIRHSAETPTAVYDAQGSLTVDALNSRAHQPVILSLIRKRLLDLCSSQRTQAAPPAVTAVQVAVPQSVAQAPSSVYMSFGARQSSISNLSLTEQNVAQYQGSRGGAPPLSSNRSRSSSLSLRKHSLTRNNSGTNWLHVGNISSGRGGLGNPDLGASTDSLQSMTDFVPAAFVSRPQQQPQQQQGSQGQNQQQQGMWGPQPGFNSMMLDYQTPPTSAKSSFSQGSTPPSTQRDAMYMNTPGSAVSEYEDFAPVLSRSRSSSRGLVGSLPKPLTINTDSANFLSGMSSSAQTPGAQEALNSPFVGVSSEDGGYFPLHSSGNLSPGLLSSAVIPESPKDMPMASGNNKINLPGQFSLSEKKRDSLKMKRGIH</sequence>
<feature type="region of interest" description="Disordered" evidence="1">
    <location>
        <begin position="444"/>
        <end position="483"/>
    </location>
</feature>
<feature type="compositionally biased region" description="Low complexity" evidence="1">
    <location>
        <begin position="223"/>
        <end position="234"/>
    </location>
</feature>
<gene>
    <name evidence="2" type="ORF">A9F13_01g01617</name>
</gene>
<dbReference type="KEGG" id="clus:A9F13_01g01617"/>
<evidence type="ECO:0000313" key="2">
    <source>
        <dbReference type="EMBL" id="OVF10747.1"/>
    </source>
</evidence>
<dbReference type="Proteomes" id="UP000195602">
    <property type="component" value="Unassembled WGS sequence"/>
</dbReference>
<feature type="region of interest" description="Disordered" evidence="1">
    <location>
        <begin position="213"/>
        <end position="252"/>
    </location>
</feature>
<accession>A0AA91Q457</accession>
<protein>
    <submittedName>
        <fullName evidence="2">Uncharacterized protein</fullName>
    </submittedName>
</protein>
<comment type="caution">
    <text evidence="2">The sequence shown here is derived from an EMBL/GenBank/DDBJ whole genome shotgun (WGS) entry which is preliminary data.</text>
</comment>
<feature type="region of interest" description="Disordered" evidence="1">
    <location>
        <begin position="288"/>
        <end position="347"/>
    </location>
</feature>
<evidence type="ECO:0000256" key="1">
    <source>
        <dbReference type="SAM" id="MobiDB-lite"/>
    </source>
</evidence>
<proteinExistence type="predicted"/>
<name>A0AA91Q457_CLALS</name>
<feature type="compositionally biased region" description="Polar residues" evidence="1">
    <location>
        <begin position="325"/>
        <end position="345"/>
    </location>
</feature>
<dbReference type="OMA" id="HEYQPII"/>